<keyword evidence="3" id="KW-0813">Transport</keyword>
<evidence type="ECO:0000256" key="1">
    <source>
        <dbReference type="ARBA" id="ARBA00004651"/>
    </source>
</evidence>
<gene>
    <name evidence="16" type="primary">KBP_1</name>
    <name evidence="16" type="ORF">TNIN_334521</name>
</gene>
<evidence type="ECO:0000256" key="2">
    <source>
        <dbReference type="ARBA" id="ARBA00008685"/>
    </source>
</evidence>
<keyword evidence="6 13" id="KW-1133">Transmembrane helix</keyword>
<keyword evidence="17" id="KW-1185">Reference proteome</keyword>
<name>A0A8X6KH21_9ARAC</name>
<comment type="caution">
    <text evidence="16">The sequence shown here is derived from an EMBL/GenBank/DDBJ whole genome shotgun (WGS) entry which is preliminary data.</text>
</comment>
<dbReference type="GO" id="GO:0005886">
    <property type="term" value="C:plasma membrane"/>
    <property type="evidence" value="ECO:0007669"/>
    <property type="project" value="UniProtKB-SubCell"/>
</dbReference>
<dbReference type="PANTHER" id="PTHR42643">
    <property type="entry name" value="IONOTROPIC RECEPTOR 20A-RELATED"/>
    <property type="match status" value="1"/>
</dbReference>
<evidence type="ECO:0000313" key="17">
    <source>
        <dbReference type="Proteomes" id="UP000886998"/>
    </source>
</evidence>
<dbReference type="InterPro" id="IPR052192">
    <property type="entry name" value="Insect_Ionotropic_Sensory_Rcpt"/>
</dbReference>
<evidence type="ECO:0000256" key="12">
    <source>
        <dbReference type="ARBA" id="ARBA00023303"/>
    </source>
</evidence>
<keyword evidence="7" id="KW-0406">Ion transport</keyword>
<dbReference type="Proteomes" id="UP000886998">
    <property type="component" value="Unassembled WGS sequence"/>
</dbReference>
<proteinExistence type="inferred from homology"/>
<evidence type="ECO:0000256" key="7">
    <source>
        <dbReference type="ARBA" id="ARBA00023065"/>
    </source>
</evidence>
<dbReference type="GO" id="GO:0050906">
    <property type="term" value="P:detection of stimulus involved in sensory perception"/>
    <property type="evidence" value="ECO:0007669"/>
    <property type="project" value="UniProtKB-ARBA"/>
</dbReference>
<evidence type="ECO:0000256" key="10">
    <source>
        <dbReference type="ARBA" id="ARBA00023180"/>
    </source>
</evidence>
<evidence type="ECO:0000256" key="13">
    <source>
        <dbReference type="SAM" id="Phobius"/>
    </source>
</evidence>
<evidence type="ECO:0000256" key="6">
    <source>
        <dbReference type="ARBA" id="ARBA00022989"/>
    </source>
</evidence>
<evidence type="ECO:0000256" key="9">
    <source>
        <dbReference type="ARBA" id="ARBA00023170"/>
    </source>
</evidence>
<evidence type="ECO:0000259" key="14">
    <source>
        <dbReference type="SMART" id="SM00079"/>
    </source>
</evidence>
<keyword evidence="12" id="KW-0407">Ion channel</keyword>
<keyword evidence="10" id="KW-0325">Glycoprotein</keyword>
<evidence type="ECO:0000256" key="3">
    <source>
        <dbReference type="ARBA" id="ARBA00022448"/>
    </source>
</evidence>
<dbReference type="PANTHER" id="PTHR42643:SF24">
    <property type="entry name" value="IONOTROPIC RECEPTOR 60A"/>
    <property type="match status" value="1"/>
</dbReference>
<dbReference type="Pfam" id="PF10613">
    <property type="entry name" value="Lig_chan-Glu_bd"/>
    <property type="match status" value="1"/>
</dbReference>
<dbReference type="Gene3D" id="3.40.190.10">
    <property type="entry name" value="Periplasmic binding protein-like II"/>
    <property type="match status" value="2"/>
</dbReference>
<sequence>MKFPSKIKIAYLPSKYLLEIDKDENGDIQLNGLIGQVINLVSSKLKFQYEIQKPPDNEFGVRKKDGNWTGLLGILQRKEADMVFSIAVTEERSQVVDFSIPYTFEDATFIVRKPAPLIQMISKSYSTCLLSYLAIPFHPRPIQTFEELSEAVKSGNFRCLVEKGNSIISFMHKAEQEHSKLLIENIEKNNWFFEKLDENDEKTLDENTAIIGSRYPLQIFRARFDSDLFEISDDVFMVRNFAIAFRKNFCCKKMINNVISGIFTSGFIEKFKRDVWTKILIQSKEVQFETETHHQITVNDLSTLLFIVLGGYALSFVVLISEIAFSRLKKWHFTI</sequence>
<dbReference type="InterPro" id="IPR001320">
    <property type="entry name" value="Iontro_rcpt_C"/>
</dbReference>
<dbReference type="SUPFAM" id="SSF53850">
    <property type="entry name" value="Periplasmic binding protein-like II"/>
    <property type="match status" value="1"/>
</dbReference>
<protein>
    <submittedName>
        <fullName evidence="16">Putative glutamate receptor</fullName>
    </submittedName>
</protein>
<evidence type="ECO:0000256" key="5">
    <source>
        <dbReference type="ARBA" id="ARBA00022692"/>
    </source>
</evidence>
<evidence type="ECO:0000256" key="4">
    <source>
        <dbReference type="ARBA" id="ARBA00022475"/>
    </source>
</evidence>
<feature type="transmembrane region" description="Helical" evidence="13">
    <location>
        <begin position="304"/>
        <end position="325"/>
    </location>
</feature>
<feature type="domain" description="Ionotropic glutamate receptor L-glutamate and glycine-binding" evidence="15">
    <location>
        <begin position="13"/>
        <end position="77"/>
    </location>
</feature>
<keyword evidence="4" id="KW-1003">Cell membrane</keyword>
<comment type="subcellular location">
    <subcellularLocation>
        <location evidence="1">Cell membrane</location>
        <topology evidence="1">Multi-pass membrane protein</topology>
    </subcellularLocation>
</comment>
<dbReference type="InterPro" id="IPR019594">
    <property type="entry name" value="Glu/Gly-bd"/>
</dbReference>
<evidence type="ECO:0000313" key="16">
    <source>
        <dbReference type="EMBL" id="GFS48594.1"/>
    </source>
</evidence>
<evidence type="ECO:0000256" key="8">
    <source>
        <dbReference type="ARBA" id="ARBA00023136"/>
    </source>
</evidence>
<evidence type="ECO:0000259" key="15">
    <source>
        <dbReference type="SMART" id="SM00918"/>
    </source>
</evidence>
<evidence type="ECO:0000256" key="11">
    <source>
        <dbReference type="ARBA" id="ARBA00023286"/>
    </source>
</evidence>
<accession>A0A8X6KH21</accession>
<keyword evidence="5 13" id="KW-0812">Transmembrane</keyword>
<dbReference type="SMART" id="SM00079">
    <property type="entry name" value="PBPe"/>
    <property type="match status" value="1"/>
</dbReference>
<dbReference type="AlphaFoldDB" id="A0A8X6KH21"/>
<reference evidence="16" key="1">
    <citation type="submission" date="2020-08" db="EMBL/GenBank/DDBJ databases">
        <title>Multicomponent nature underlies the extraordinary mechanical properties of spider dragline silk.</title>
        <authorList>
            <person name="Kono N."/>
            <person name="Nakamura H."/>
            <person name="Mori M."/>
            <person name="Yoshida Y."/>
            <person name="Ohtoshi R."/>
            <person name="Malay A.D."/>
            <person name="Moran D.A.P."/>
            <person name="Tomita M."/>
            <person name="Numata K."/>
            <person name="Arakawa K."/>
        </authorList>
    </citation>
    <scope>NUCLEOTIDE SEQUENCE</scope>
</reference>
<feature type="domain" description="Ionotropic glutamate receptor C-terminal" evidence="14">
    <location>
        <begin position="6"/>
        <end position="278"/>
    </location>
</feature>
<keyword evidence="9 16" id="KW-0675">Receptor</keyword>
<organism evidence="16 17">
    <name type="scientific">Trichonephila inaurata madagascariensis</name>
    <dbReference type="NCBI Taxonomy" id="2747483"/>
    <lineage>
        <taxon>Eukaryota</taxon>
        <taxon>Metazoa</taxon>
        <taxon>Ecdysozoa</taxon>
        <taxon>Arthropoda</taxon>
        <taxon>Chelicerata</taxon>
        <taxon>Arachnida</taxon>
        <taxon>Araneae</taxon>
        <taxon>Araneomorphae</taxon>
        <taxon>Entelegynae</taxon>
        <taxon>Araneoidea</taxon>
        <taxon>Nephilidae</taxon>
        <taxon>Trichonephila</taxon>
        <taxon>Trichonephila inaurata</taxon>
    </lineage>
</organism>
<keyword evidence="11" id="KW-1071">Ligand-gated ion channel</keyword>
<keyword evidence="8 13" id="KW-0472">Membrane</keyword>
<dbReference type="SMART" id="SM00918">
    <property type="entry name" value="Lig_chan-Glu_bd"/>
    <property type="match status" value="1"/>
</dbReference>
<dbReference type="GO" id="GO:0015276">
    <property type="term" value="F:ligand-gated monoatomic ion channel activity"/>
    <property type="evidence" value="ECO:0007669"/>
    <property type="project" value="InterPro"/>
</dbReference>
<dbReference type="OrthoDB" id="6410737at2759"/>
<dbReference type="EMBL" id="BMAV01026242">
    <property type="protein sequence ID" value="GFS48594.1"/>
    <property type="molecule type" value="Genomic_DNA"/>
</dbReference>
<comment type="similarity">
    <text evidence="2">Belongs to the glutamate-gated ion channel (TC 1.A.10.1) family.</text>
</comment>